<feature type="signal peptide" evidence="1">
    <location>
        <begin position="1"/>
        <end position="20"/>
    </location>
</feature>
<accession>A0A2A4K7G9</accession>
<gene>
    <name evidence="2" type="ORF">B5V51_12256</name>
</gene>
<sequence>MFTYIRGSLLIIILISSTVTDDKPGENILNTKTTVNNVSKRVVTTDRTQEKSEEPKKQWKFEDYMKKFEPATIWEQIDKQKKYNGLVLTEEEQSEMMFQGMDPTDELMELKIENGDPKILVEKDGRRGWKPSGGEHWYQFDRFFLRKRMYELMKQAIYQTRNKMIIMQMYREKYSNSSLYRMGFMMNKADNAAKTLGRFSFRAYRGCLLGATNTIEETTLFQMLSMNERQLNLLFSLELLTELIIKNDEICKEIFRNRTEKRTQTFDKKIIY</sequence>
<dbReference type="EMBL" id="NWSH01000065">
    <property type="protein sequence ID" value="PCG80019.1"/>
    <property type="molecule type" value="Genomic_DNA"/>
</dbReference>
<name>A0A2A4K7G9_HELVI</name>
<reference evidence="2" key="1">
    <citation type="submission" date="2017-09" db="EMBL/GenBank/DDBJ databases">
        <title>Contemporary evolution of a Lepidopteran species, Heliothis virescens, in response to modern agricultural practices.</title>
        <authorList>
            <person name="Fritz M.L."/>
            <person name="Deyonke A.M."/>
            <person name="Papanicolaou A."/>
            <person name="Micinski S."/>
            <person name="Westbrook J."/>
            <person name="Gould F."/>
        </authorList>
    </citation>
    <scope>NUCLEOTIDE SEQUENCE [LARGE SCALE GENOMIC DNA]</scope>
    <source>
        <strain evidence="2">HvINT-</strain>
        <tissue evidence="2">Whole body</tissue>
    </source>
</reference>
<proteinExistence type="predicted"/>
<evidence type="ECO:0000313" key="2">
    <source>
        <dbReference type="EMBL" id="PCG80019.1"/>
    </source>
</evidence>
<comment type="caution">
    <text evidence="2">The sequence shown here is derived from an EMBL/GenBank/DDBJ whole genome shotgun (WGS) entry which is preliminary data.</text>
</comment>
<protein>
    <submittedName>
        <fullName evidence="2">Uncharacterized protein</fullName>
    </submittedName>
</protein>
<evidence type="ECO:0000256" key="1">
    <source>
        <dbReference type="SAM" id="SignalP"/>
    </source>
</evidence>
<keyword evidence="1" id="KW-0732">Signal</keyword>
<organism evidence="2">
    <name type="scientific">Heliothis virescens</name>
    <name type="common">Tobacco budworm moth</name>
    <dbReference type="NCBI Taxonomy" id="7102"/>
    <lineage>
        <taxon>Eukaryota</taxon>
        <taxon>Metazoa</taxon>
        <taxon>Ecdysozoa</taxon>
        <taxon>Arthropoda</taxon>
        <taxon>Hexapoda</taxon>
        <taxon>Insecta</taxon>
        <taxon>Pterygota</taxon>
        <taxon>Neoptera</taxon>
        <taxon>Endopterygota</taxon>
        <taxon>Lepidoptera</taxon>
        <taxon>Glossata</taxon>
        <taxon>Ditrysia</taxon>
        <taxon>Noctuoidea</taxon>
        <taxon>Noctuidae</taxon>
        <taxon>Heliothinae</taxon>
        <taxon>Heliothis</taxon>
    </lineage>
</organism>
<feature type="chain" id="PRO_5012720441" evidence="1">
    <location>
        <begin position="21"/>
        <end position="272"/>
    </location>
</feature>
<dbReference type="AlphaFoldDB" id="A0A2A4K7G9"/>